<feature type="domain" description="ABC1 atypical kinase-like" evidence="1">
    <location>
        <begin position="142"/>
        <end position="192"/>
    </location>
</feature>
<evidence type="ECO:0000313" key="3">
    <source>
        <dbReference type="Proteomes" id="UP000016570"/>
    </source>
</evidence>
<accession>U2ZCJ4</accession>
<dbReference type="Pfam" id="PF03109">
    <property type="entry name" value="ABC1"/>
    <property type="match status" value="1"/>
</dbReference>
<dbReference type="InterPro" id="IPR004147">
    <property type="entry name" value="ABC1_dom"/>
</dbReference>
<protein>
    <recommendedName>
        <fullName evidence="1">ABC1 atypical kinase-like domain-containing protein</fullName>
    </recommendedName>
</protein>
<dbReference type="AlphaFoldDB" id="U2ZCJ4"/>
<name>U2ZCJ4_VIBPR</name>
<dbReference type="SUPFAM" id="SSF56112">
    <property type="entry name" value="Protein kinase-like (PK-like)"/>
    <property type="match status" value="1"/>
</dbReference>
<dbReference type="EMBL" id="BATJ01000001">
    <property type="protein sequence ID" value="GAD65426.1"/>
    <property type="molecule type" value="Genomic_DNA"/>
</dbReference>
<gene>
    <name evidence="2" type="ORF">VPR01S_01_01990</name>
</gene>
<dbReference type="InterPro" id="IPR011009">
    <property type="entry name" value="Kinase-like_dom_sf"/>
</dbReference>
<dbReference type="STRING" id="1219065.VPR01S_01_01990"/>
<dbReference type="Proteomes" id="UP000016570">
    <property type="component" value="Unassembled WGS sequence"/>
</dbReference>
<keyword evidence="3" id="KW-1185">Reference proteome</keyword>
<organism evidence="2 3">
    <name type="scientific">Vibrio proteolyticus NBRC 13287</name>
    <dbReference type="NCBI Taxonomy" id="1219065"/>
    <lineage>
        <taxon>Bacteria</taxon>
        <taxon>Pseudomonadati</taxon>
        <taxon>Pseudomonadota</taxon>
        <taxon>Gammaproteobacteria</taxon>
        <taxon>Vibrionales</taxon>
        <taxon>Vibrionaceae</taxon>
        <taxon>Vibrio</taxon>
    </lineage>
</organism>
<evidence type="ECO:0000259" key="1">
    <source>
        <dbReference type="Pfam" id="PF03109"/>
    </source>
</evidence>
<reference evidence="2 3" key="1">
    <citation type="submission" date="2013-09" db="EMBL/GenBank/DDBJ databases">
        <title>Whole genome shotgun sequence of Vibrio proteolyticus NBRC 13287.</title>
        <authorList>
            <person name="Isaki S."/>
            <person name="Hosoyama A."/>
            <person name="Numata M."/>
            <person name="Hashimoto M."/>
            <person name="Hosoyama Y."/>
            <person name="Tsuchikane K."/>
            <person name="Noguchi M."/>
            <person name="Hirakata S."/>
            <person name="Ichikawa N."/>
            <person name="Ohji S."/>
            <person name="Yamazoe A."/>
            <person name="Fujita N."/>
        </authorList>
    </citation>
    <scope>NUCLEOTIDE SEQUENCE [LARGE SCALE GENOMIC DNA]</scope>
    <source>
        <strain evidence="2 3">NBRC 13287</strain>
    </source>
</reference>
<dbReference type="eggNOG" id="COG0515">
    <property type="taxonomic scope" value="Bacteria"/>
</dbReference>
<sequence length="364" mass="41776">MNQEQKRQVQQKAFVESGQELSIGTLDGLGIDVVTLAATTSASNYVQQVFDSGLTAVVYKLNLGGENWTLKRKRDQSLVKNIDGQTSFLNEVQRRCDFTHLKQQAQGGFVHVVDTRYASFLHGVILSPWIEGEGLSRLDESVFRQIFSTICSLEMAGLFEWDLCPGNLLVDQSGQIKLFDFGYMYRFDPKTEFNSNGLDTPMFHGVERFETRFFFDYLLKHSHTLSAQEQLTLYHCEKTCAFEAYQDKRSRLADRGASEAVLSWHDALLNDWRQALKEESALRRLFQREKFRSTLLDMLDDVHGKSCTHYTLQKADYVLNTLEKDYGQLKQEGGLFFGDEHCTQAQLLAKYRAMRADAVRYQLS</sequence>
<comment type="caution">
    <text evidence="2">The sequence shown here is derived from an EMBL/GenBank/DDBJ whole genome shotgun (WGS) entry which is preliminary data.</text>
</comment>
<evidence type="ECO:0000313" key="2">
    <source>
        <dbReference type="EMBL" id="GAD65426.1"/>
    </source>
</evidence>
<dbReference type="Gene3D" id="1.10.510.10">
    <property type="entry name" value="Transferase(Phosphotransferase) domain 1"/>
    <property type="match status" value="1"/>
</dbReference>
<dbReference type="RefSeq" id="WP_021703418.1">
    <property type="nucleotide sequence ID" value="NZ_BATJ01000001.1"/>
</dbReference>
<proteinExistence type="predicted"/>